<evidence type="ECO:0000256" key="2">
    <source>
        <dbReference type="ARBA" id="ARBA00007362"/>
    </source>
</evidence>
<feature type="transmembrane region" description="Helical" evidence="6">
    <location>
        <begin position="23"/>
        <end position="43"/>
    </location>
</feature>
<keyword evidence="3 6" id="KW-0812">Transmembrane</keyword>
<evidence type="ECO:0000256" key="3">
    <source>
        <dbReference type="ARBA" id="ARBA00022692"/>
    </source>
</evidence>
<dbReference type="PANTHER" id="PTHR32322">
    <property type="entry name" value="INNER MEMBRANE TRANSPORTER"/>
    <property type="match status" value="1"/>
</dbReference>
<feature type="transmembrane region" description="Helical" evidence="6">
    <location>
        <begin position="202"/>
        <end position="220"/>
    </location>
</feature>
<keyword evidence="5 6" id="KW-0472">Membrane</keyword>
<feature type="transmembrane region" description="Helical" evidence="6">
    <location>
        <begin position="55"/>
        <end position="72"/>
    </location>
</feature>
<sequence length="327" mass="35987">MIVHNVKVVVIGGCMEEKQWKGMALAILGALFWGLSGTSVQFLENAKHINVEWLLEARLLIAGILTIGLAYIRDGKRIFSIFTEPKDVGKLLVFGILGIALAQYSYFKSIAISGVGIATVLQNVAPTLIIIYLFLRYFKKPSVPEFFCIVLALVGTLCIVMQEGLDVSNFNVLALFWGLVSAASICVYTLQPIELLKKYGTTSIVGFAMFICGILSLAMFQQVESEALWDGMTWLGLFAIIILGTVVSFNAYMEGVTLIGALQGSILSSLEPISAAIFGWVLLGNRFTLVGIFGMICIIATVFIIAWDRHRQIKREVLEKLNKVEMK</sequence>
<dbReference type="EMBL" id="CACRUF010000018">
    <property type="protein sequence ID" value="VYT92409.1"/>
    <property type="molecule type" value="Genomic_DNA"/>
</dbReference>
<feature type="transmembrane region" description="Helical" evidence="6">
    <location>
        <begin position="289"/>
        <end position="307"/>
    </location>
</feature>
<feature type="domain" description="EamA" evidence="7">
    <location>
        <begin position="174"/>
        <end position="306"/>
    </location>
</feature>
<protein>
    <submittedName>
        <fullName evidence="8">Putative inner membrane transporter YicL</fullName>
    </submittedName>
</protein>
<comment type="similarity">
    <text evidence="2">Belongs to the EamA transporter family.</text>
</comment>
<dbReference type="PANTHER" id="PTHR32322:SF2">
    <property type="entry name" value="EAMA DOMAIN-CONTAINING PROTEIN"/>
    <property type="match status" value="1"/>
</dbReference>
<evidence type="ECO:0000256" key="5">
    <source>
        <dbReference type="ARBA" id="ARBA00023136"/>
    </source>
</evidence>
<dbReference type="GO" id="GO:0016020">
    <property type="term" value="C:membrane"/>
    <property type="evidence" value="ECO:0007669"/>
    <property type="project" value="UniProtKB-SubCell"/>
</dbReference>
<gene>
    <name evidence="8" type="primary">yicL_2</name>
    <name evidence="8" type="ORF">VDLFYP95_01062</name>
</gene>
<proteinExistence type="inferred from homology"/>
<evidence type="ECO:0000256" key="1">
    <source>
        <dbReference type="ARBA" id="ARBA00004141"/>
    </source>
</evidence>
<feature type="transmembrane region" description="Helical" evidence="6">
    <location>
        <begin position="264"/>
        <end position="283"/>
    </location>
</feature>
<feature type="transmembrane region" description="Helical" evidence="6">
    <location>
        <begin position="232"/>
        <end position="252"/>
    </location>
</feature>
<dbReference type="AlphaFoldDB" id="A0A6N3AIX5"/>
<dbReference type="InterPro" id="IPR050638">
    <property type="entry name" value="AA-Vitamin_Transporters"/>
</dbReference>
<comment type="subcellular location">
    <subcellularLocation>
        <location evidence="1">Membrane</location>
        <topology evidence="1">Multi-pass membrane protein</topology>
    </subcellularLocation>
</comment>
<feature type="transmembrane region" description="Helical" evidence="6">
    <location>
        <begin position="112"/>
        <end position="134"/>
    </location>
</feature>
<evidence type="ECO:0000256" key="6">
    <source>
        <dbReference type="SAM" id="Phobius"/>
    </source>
</evidence>
<dbReference type="InterPro" id="IPR037185">
    <property type="entry name" value="EmrE-like"/>
</dbReference>
<evidence type="ECO:0000256" key="4">
    <source>
        <dbReference type="ARBA" id="ARBA00022989"/>
    </source>
</evidence>
<dbReference type="Pfam" id="PF00892">
    <property type="entry name" value="EamA"/>
    <property type="match status" value="2"/>
</dbReference>
<feature type="domain" description="EamA" evidence="7">
    <location>
        <begin position="21"/>
        <end position="160"/>
    </location>
</feature>
<dbReference type="InterPro" id="IPR000620">
    <property type="entry name" value="EamA_dom"/>
</dbReference>
<feature type="transmembrane region" description="Helical" evidence="6">
    <location>
        <begin position="146"/>
        <end position="164"/>
    </location>
</feature>
<reference evidence="8" key="1">
    <citation type="submission" date="2019-11" db="EMBL/GenBank/DDBJ databases">
        <authorList>
            <person name="Feng L."/>
        </authorList>
    </citation>
    <scope>NUCLEOTIDE SEQUENCE</scope>
    <source>
        <strain evidence="8">VdisparLFYP95</strain>
    </source>
</reference>
<feature type="transmembrane region" description="Helical" evidence="6">
    <location>
        <begin position="88"/>
        <end position="106"/>
    </location>
</feature>
<keyword evidence="4 6" id="KW-1133">Transmembrane helix</keyword>
<organism evidence="8">
    <name type="scientific">Veillonella dispar</name>
    <dbReference type="NCBI Taxonomy" id="39778"/>
    <lineage>
        <taxon>Bacteria</taxon>
        <taxon>Bacillati</taxon>
        <taxon>Bacillota</taxon>
        <taxon>Negativicutes</taxon>
        <taxon>Veillonellales</taxon>
        <taxon>Veillonellaceae</taxon>
        <taxon>Veillonella</taxon>
    </lineage>
</organism>
<dbReference type="SUPFAM" id="SSF103481">
    <property type="entry name" value="Multidrug resistance efflux transporter EmrE"/>
    <property type="match status" value="2"/>
</dbReference>
<evidence type="ECO:0000259" key="7">
    <source>
        <dbReference type="Pfam" id="PF00892"/>
    </source>
</evidence>
<evidence type="ECO:0000313" key="8">
    <source>
        <dbReference type="EMBL" id="VYT92409.1"/>
    </source>
</evidence>
<accession>A0A6N3AIX5</accession>
<name>A0A6N3AIX5_9FIRM</name>
<feature type="transmembrane region" description="Helical" evidence="6">
    <location>
        <begin position="170"/>
        <end position="190"/>
    </location>
</feature>